<reference evidence="6" key="1">
    <citation type="submission" date="2016-01" db="EMBL/GenBank/DDBJ databases">
        <title>Reference transcriptome for the parasite Schistocephalus solidus: insights into the molecular evolution of parasitism.</title>
        <authorList>
            <person name="Hebert F.O."/>
            <person name="Grambauer S."/>
            <person name="Barber I."/>
            <person name="Landry C.R."/>
            <person name="Aubin-Horth N."/>
        </authorList>
    </citation>
    <scope>NUCLEOTIDE SEQUENCE</scope>
</reference>
<evidence type="ECO:0000256" key="1">
    <source>
        <dbReference type="ARBA" id="ARBA00022443"/>
    </source>
</evidence>
<dbReference type="PANTHER" id="PTHR14167">
    <property type="entry name" value="SH3 DOMAIN-CONTAINING"/>
    <property type="match status" value="1"/>
</dbReference>
<dbReference type="PROSITE" id="PS50002">
    <property type="entry name" value="SH3"/>
    <property type="match status" value="2"/>
</dbReference>
<dbReference type="Gene3D" id="2.30.30.40">
    <property type="entry name" value="SH3 Domains"/>
    <property type="match status" value="2"/>
</dbReference>
<keyword evidence="6" id="KW-0966">Cell projection</keyword>
<feature type="domain" description="SH3" evidence="4">
    <location>
        <begin position="274"/>
        <end position="333"/>
    </location>
</feature>
<dbReference type="EMBL" id="GEEE01009842">
    <property type="protein sequence ID" value="JAP53383.1"/>
    <property type="molecule type" value="Transcribed_RNA"/>
</dbReference>
<dbReference type="EMBL" id="GEEE01002717">
    <property type="protein sequence ID" value="JAP60508.1"/>
    <property type="molecule type" value="Transcribed_RNA"/>
</dbReference>
<proteinExistence type="predicted"/>
<dbReference type="Pfam" id="PF07653">
    <property type="entry name" value="SH3_2"/>
    <property type="match status" value="1"/>
</dbReference>
<evidence type="ECO:0000256" key="3">
    <source>
        <dbReference type="SAM" id="MobiDB-lite"/>
    </source>
</evidence>
<gene>
    <name evidence="6" type="primary">IFT27</name>
    <name evidence="5" type="synonym">SRBS2</name>
    <name evidence="6" type="ORF">TR147519</name>
</gene>
<evidence type="ECO:0000256" key="2">
    <source>
        <dbReference type="PROSITE-ProRule" id="PRU00192"/>
    </source>
</evidence>
<protein>
    <submittedName>
        <fullName evidence="6">Intraflagellar transport protein 27 homolog</fullName>
    </submittedName>
    <submittedName>
        <fullName evidence="5">Sorbin and SH3 domain-containing protein 2</fullName>
    </submittedName>
</protein>
<organism evidence="6">
    <name type="scientific">Schistocephalus solidus</name>
    <name type="common">Tapeworm</name>
    <dbReference type="NCBI Taxonomy" id="70667"/>
    <lineage>
        <taxon>Eukaryota</taxon>
        <taxon>Metazoa</taxon>
        <taxon>Spiralia</taxon>
        <taxon>Lophotrochozoa</taxon>
        <taxon>Platyhelminthes</taxon>
        <taxon>Cestoda</taxon>
        <taxon>Eucestoda</taxon>
        <taxon>Diphyllobothriidea</taxon>
        <taxon>Diphyllobothriidae</taxon>
        <taxon>Schistocephalus</taxon>
    </lineage>
</organism>
<feature type="region of interest" description="Disordered" evidence="3">
    <location>
        <begin position="1"/>
        <end position="63"/>
    </location>
</feature>
<name>A0A0V0J443_SCHSO</name>
<dbReference type="SMART" id="SM00326">
    <property type="entry name" value="SH3"/>
    <property type="match status" value="3"/>
</dbReference>
<dbReference type="InterPro" id="IPR036028">
    <property type="entry name" value="SH3-like_dom_sf"/>
</dbReference>
<keyword evidence="1 2" id="KW-0728">SH3 domain</keyword>
<keyword evidence="6" id="KW-0282">Flagellum</keyword>
<evidence type="ECO:0000259" key="4">
    <source>
        <dbReference type="PROSITE" id="PS50002"/>
    </source>
</evidence>
<dbReference type="InterPro" id="IPR050384">
    <property type="entry name" value="Endophilin_SH3RF"/>
</dbReference>
<dbReference type="InterPro" id="IPR001452">
    <property type="entry name" value="SH3_domain"/>
</dbReference>
<feature type="compositionally biased region" description="Basic residues" evidence="3">
    <location>
        <begin position="7"/>
        <end position="26"/>
    </location>
</feature>
<dbReference type="SUPFAM" id="SSF50044">
    <property type="entry name" value="SH3-domain"/>
    <property type="match status" value="3"/>
</dbReference>
<dbReference type="EMBL" id="GEEE01020750">
    <property type="protein sequence ID" value="JAP42475.1"/>
    <property type="molecule type" value="Transcribed_RNA"/>
</dbReference>
<dbReference type="Pfam" id="PF00018">
    <property type="entry name" value="SH3_1"/>
    <property type="match status" value="1"/>
</dbReference>
<keyword evidence="6" id="KW-0969">Cilium</keyword>
<dbReference type="AlphaFoldDB" id="A0A0V0J443"/>
<dbReference type="EMBL" id="GEEE01003180">
    <property type="protein sequence ID" value="JAP60045.1"/>
    <property type="molecule type" value="Transcribed_RNA"/>
</dbReference>
<evidence type="ECO:0000313" key="6">
    <source>
        <dbReference type="EMBL" id="JAP60045.1"/>
    </source>
</evidence>
<dbReference type="PANTHER" id="PTHR14167:SF116">
    <property type="entry name" value="CAP, ISOFORM AC"/>
    <property type="match status" value="1"/>
</dbReference>
<dbReference type="EMBL" id="GEEE01007268">
    <property type="protein sequence ID" value="JAP55957.1"/>
    <property type="molecule type" value="Transcribed_RNA"/>
</dbReference>
<evidence type="ECO:0000313" key="5">
    <source>
        <dbReference type="EMBL" id="JAP53383.1"/>
    </source>
</evidence>
<dbReference type="EMBL" id="GEEE01011257">
    <property type="protein sequence ID" value="JAP51968.1"/>
    <property type="molecule type" value="Transcribed_RNA"/>
</dbReference>
<feature type="domain" description="SH3" evidence="4">
    <location>
        <begin position="69"/>
        <end position="130"/>
    </location>
</feature>
<dbReference type="EMBL" id="GEEE01021056">
    <property type="protein sequence ID" value="JAP42169.1"/>
    <property type="molecule type" value="Transcribed_RNA"/>
</dbReference>
<sequence>MNSQSGKKIKDKFGRMKKKLHSKKNKNNTVFNSIPGDQATPVSMPYSPCERNSTAPIPKRPERPKEAFIKYPHAIVKYQFQAQLPDEITAAKHEMLVLLKRVDPNWYYACTPDQERVGFIPVNFLDVRIDVPTRLNTTEPVVPPSFSNPPPATIMQEDPYKKVIDSCIYDIPKARPPTPTNTRNEDEVSTSSQVSPIPGGALLLVVQEFTGENSGDLSALSNEVIQWVEPGAKRGETPPEDWINCAKLNGVRGEFPGNLVRPLSDDKEIKTYLKNIPQAEAIKDYEGVPGQCIALEKGEVIYLSGEDATFCYGRSASGKQGKVPKTVCKVTVPLH</sequence>
<feature type="region of interest" description="Disordered" evidence="3">
    <location>
        <begin position="174"/>
        <end position="194"/>
    </location>
</feature>
<dbReference type="CDD" id="cd00174">
    <property type="entry name" value="SH3"/>
    <property type="match status" value="1"/>
</dbReference>
<accession>A0A0V0J443</accession>